<keyword evidence="2" id="KW-0479">Metal-binding</keyword>
<feature type="domain" description="Blue (type 1) copper" evidence="5">
    <location>
        <begin position="48"/>
        <end position="168"/>
    </location>
</feature>
<dbReference type="InterPro" id="IPR050845">
    <property type="entry name" value="Cu-binding_ET"/>
</dbReference>
<dbReference type="OrthoDB" id="9814063at2"/>
<dbReference type="PROSITE" id="PS51257">
    <property type="entry name" value="PROKAR_LIPOPROTEIN"/>
    <property type="match status" value="1"/>
</dbReference>
<dbReference type="RefSeq" id="WP_128501400.1">
    <property type="nucleotide sequence ID" value="NZ_CP035107.1"/>
</dbReference>
<dbReference type="AlphaFoldDB" id="A0A410JS05"/>
<keyword evidence="4" id="KW-0186">Copper</keyword>
<dbReference type="Pfam" id="PF00127">
    <property type="entry name" value="Copper-bind"/>
    <property type="match status" value="1"/>
</dbReference>
<dbReference type="InterPro" id="IPR014068">
    <property type="entry name" value="Azurin"/>
</dbReference>
<evidence type="ECO:0000313" key="7">
    <source>
        <dbReference type="Proteomes" id="UP000287701"/>
    </source>
</evidence>
<proteinExistence type="predicted"/>
<dbReference type="NCBIfam" id="TIGR02695">
    <property type="entry name" value="azurin"/>
    <property type="match status" value="1"/>
</dbReference>
<evidence type="ECO:0000256" key="3">
    <source>
        <dbReference type="ARBA" id="ARBA00022982"/>
    </source>
</evidence>
<dbReference type="GO" id="GO:0009055">
    <property type="term" value="F:electron transfer activity"/>
    <property type="evidence" value="ECO:0007669"/>
    <property type="project" value="InterPro"/>
</dbReference>
<dbReference type="PANTHER" id="PTHR38439:SF2">
    <property type="entry name" value="OUTER MEMBRANE PROTEIN H.8"/>
    <property type="match status" value="1"/>
</dbReference>
<evidence type="ECO:0000259" key="5">
    <source>
        <dbReference type="Pfam" id="PF00127"/>
    </source>
</evidence>
<evidence type="ECO:0000256" key="4">
    <source>
        <dbReference type="ARBA" id="ARBA00023008"/>
    </source>
</evidence>
<dbReference type="SUPFAM" id="SSF49503">
    <property type="entry name" value="Cupredoxins"/>
    <property type="match status" value="1"/>
</dbReference>
<dbReference type="InterPro" id="IPR028871">
    <property type="entry name" value="BlueCu_1_BS"/>
</dbReference>
<dbReference type="InterPro" id="IPR008972">
    <property type="entry name" value="Cupredoxin"/>
</dbReference>
<dbReference type="EMBL" id="CP035107">
    <property type="protein sequence ID" value="QAR30935.1"/>
    <property type="molecule type" value="Genomic_DNA"/>
</dbReference>
<dbReference type="InterPro" id="IPR000923">
    <property type="entry name" value="BlueCu_1"/>
</dbReference>
<keyword evidence="1" id="KW-0813">Transport</keyword>
<name>A0A410JS05_ORNRH</name>
<dbReference type="Proteomes" id="UP000287701">
    <property type="component" value="Chromosome"/>
</dbReference>
<dbReference type="CDD" id="cd13922">
    <property type="entry name" value="Azurin"/>
    <property type="match status" value="1"/>
</dbReference>
<evidence type="ECO:0000313" key="6">
    <source>
        <dbReference type="EMBL" id="QAR30935.1"/>
    </source>
</evidence>
<protein>
    <submittedName>
        <fullName evidence="6">Azurin</fullName>
    </submittedName>
</protein>
<reference evidence="6 7" key="1">
    <citation type="submission" date="2019-01" db="EMBL/GenBank/DDBJ databases">
        <title>Whole Genome of Ornithobacterium rhinotracheale FARPER-174b.</title>
        <authorList>
            <person name="Tataje-Lavanda L.A."/>
            <person name="Montalvan A."/>
            <person name="Montesinos R."/>
            <person name="Zimic M."/>
            <person name="Fernandez-Sanchez M."/>
            <person name="Fernandez-Diaz M."/>
        </authorList>
    </citation>
    <scope>NUCLEOTIDE SEQUENCE [LARGE SCALE GENOMIC DNA]</scope>
    <source>
        <strain evidence="6 7">FARPER-174b</strain>
    </source>
</reference>
<keyword evidence="3" id="KW-0249">Electron transport</keyword>
<accession>A0A410JS05</accession>
<dbReference type="PROSITE" id="PS00196">
    <property type="entry name" value="COPPER_BLUE"/>
    <property type="match status" value="1"/>
</dbReference>
<evidence type="ECO:0000256" key="2">
    <source>
        <dbReference type="ARBA" id="ARBA00022723"/>
    </source>
</evidence>
<dbReference type="GO" id="GO:0005507">
    <property type="term" value="F:copper ion binding"/>
    <property type="evidence" value="ECO:0007669"/>
    <property type="project" value="InterPro"/>
</dbReference>
<evidence type="ECO:0000256" key="1">
    <source>
        <dbReference type="ARBA" id="ARBA00022448"/>
    </source>
</evidence>
<organism evidence="6 7">
    <name type="scientific">Ornithobacterium rhinotracheale</name>
    <dbReference type="NCBI Taxonomy" id="28251"/>
    <lineage>
        <taxon>Bacteria</taxon>
        <taxon>Pseudomonadati</taxon>
        <taxon>Bacteroidota</taxon>
        <taxon>Flavobacteriia</taxon>
        <taxon>Flavobacteriales</taxon>
        <taxon>Weeksellaceae</taxon>
        <taxon>Ornithobacterium</taxon>
    </lineage>
</organism>
<dbReference type="PANTHER" id="PTHR38439">
    <property type="entry name" value="AURACYANIN-B"/>
    <property type="match status" value="1"/>
</dbReference>
<dbReference type="Gene3D" id="2.60.40.420">
    <property type="entry name" value="Cupredoxins - blue copper proteins"/>
    <property type="match status" value="1"/>
</dbReference>
<gene>
    <name evidence="6" type="primary">azu</name>
    <name evidence="6" type="ORF">EQP59_06095</name>
</gene>
<sequence length="168" mass="18309">MKKIILMLSAAAVMFSCSKEKSCCTEKATENNAPAIEAAAPEAKDNQLSIEATDQMKFNKTTLKAKAGEPITLTLKHVGEQSKETMGHNFVLLKKGTDVDAFGQAATQAKDTDFIPQEMKDDVIAHTRILGGGEEDTIEIPALDKGEYDFICSFPGHYVMMHGKLIVE</sequence>